<sequence>MANVDLSPRNVERLGAESVIWLTTVSASASPAPTPVWFLWRREHFIIFSQPNTGKLKHIAANPRVSLNLNSDPTGGDVAVFNGHARIDPDGPTDDEWSEYSAKYADGIPSIGLTPSGFRDSYSVLLRITPERLRSW</sequence>
<keyword evidence="1" id="KW-0560">Oxidoreductase</keyword>
<proteinExistence type="predicted"/>
<feature type="domain" description="Pyridoxamine 5'-phosphate oxidase N-terminal" evidence="2">
    <location>
        <begin position="11"/>
        <end position="136"/>
    </location>
</feature>
<accession>A0A916WQS2</accession>
<dbReference type="GO" id="GO:0016627">
    <property type="term" value="F:oxidoreductase activity, acting on the CH-CH group of donors"/>
    <property type="evidence" value="ECO:0007669"/>
    <property type="project" value="TreeGrafter"/>
</dbReference>
<dbReference type="AlphaFoldDB" id="A0A916WQS2"/>
<dbReference type="EMBL" id="BMGC01000004">
    <property type="protein sequence ID" value="GGB23743.1"/>
    <property type="molecule type" value="Genomic_DNA"/>
</dbReference>
<dbReference type="Proteomes" id="UP000621454">
    <property type="component" value="Unassembled WGS sequence"/>
</dbReference>
<evidence type="ECO:0000313" key="3">
    <source>
        <dbReference type="EMBL" id="GGB23743.1"/>
    </source>
</evidence>
<keyword evidence="4" id="KW-1185">Reference proteome</keyword>
<evidence type="ECO:0000259" key="2">
    <source>
        <dbReference type="Pfam" id="PF01243"/>
    </source>
</evidence>
<dbReference type="NCBIfam" id="TIGR03667">
    <property type="entry name" value="Rv3369"/>
    <property type="match status" value="1"/>
</dbReference>
<dbReference type="InterPro" id="IPR052019">
    <property type="entry name" value="F420H2_bilvrd_red/Heme_oxyg"/>
</dbReference>
<dbReference type="SUPFAM" id="SSF50475">
    <property type="entry name" value="FMN-binding split barrel"/>
    <property type="match status" value="1"/>
</dbReference>
<comment type="caution">
    <text evidence="3">The sequence shown here is derived from an EMBL/GenBank/DDBJ whole genome shotgun (WGS) entry which is preliminary data.</text>
</comment>
<dbReference type="Gene3D" id="2.30.110.10">
    <property type="entry name" value="Electron Transport, Fmn-binding Protein, Chain A"/>
    <property type="match status" value="1"/>
</dbReference>
<dbReference type="GO" id="GO:0070967">
    <property type="term" value="F:coenzyme F420 binding"/>
    <property type="evidence" value="ECO:0007669"/>
    <property type="project" value="TreeGrafter"/>
</dbReference>
<dbReference type="GO" id="GO:0005829">
    <property type="term" value="C:cytosol"/>
    <property type="evidence" value="ECO:0007669"/>
    <property type="project" value="TreeGrafter"/>
</dbReference>
<dbReference type="InterPro" id="IPR011576">
    <property type="entry name" value="Pyridox_Oxase_N"/>
</dbReference>
<dbReference type="PANTHER" id="PTHR35176:SF6">
    <property type="entry name" value="HEME OXYGENASE HI_0854-RELATED"/>
    <property type="match status" value="1"/>
</dbReference>
<evidence type="ECO:0000313" key="4">
    <source>
        <dbReference type="Proteomes" id="UP000621454"/>
    </source>
</evidence>
<dbReference type="PANTHER" id="PTHR35176">
    <property type="entry name" value="HEME OXYGENASE HI_0854-RELATED"/>
    <property type="match status" value="1"/>
</dbReference>
<reference evidence="3" key="2">
    <citation type="submission" date="2020-09" db="EMBL/GenBank/DDBJ databases">
        <authorList>
            <person name="Sun Q."/>
            <person name="Zhou Y."/>
        </authorList>
    </citation>
    <scope>NUCLEOTIDE SEQUENCE</scope>
    <source>
        <strain evidence="3">CGMCC 1.12827</strain>
    </source>
</reference>
<dbReference type="Pfam" id="PF01243">
    <property type="entry name" value="PNPOx_N"/>
    <property type="match status" value="1"/>
</dbReference>
<dbReference type="InterPro" id="IPR012349">
    <property type="entry name" value="Split_barrel_FMN-bd"/>
</dbReference>
<name>A0A916WQS2_9ACTN</name>
<gene>
    <name evidence="3" type="ORF">GCM10011489_10050</name>
</gene>
<reference evidence="3" key="1">
    <citation type="journal article" date="2014" name="Int. J. Syst. Evol. Microbiol.">
        <title>Complete genome sequence of Corynebacterium casei LMG S-19264T (=DSM 44701T), isolated from a smear-ripened cheese.</title>
        <authorList>
            <consortium name="US DOE Joint Genome Institute (JGI-PGF)"/>
            <person name="Walter F."/>
            <person name="Albersmeier A."/>
            <person name="Kalinowski J."/>
            <person name="Ruckert C."/>
        </authorList>
    </citation>
    <scope>NUCLEOTIDE SEQUENCE</scope>
    <source>
        <strain evidence="3">CGMCC 1.12827</strain>
    </source>
</reference>
<dbReference type="InterPro" id="IPR019966">
    <property type="entry name" value="F420-dep_enz_PPOX_Rv3369"/>
</dbReference>
<evidence type="ECO:0000256" key="1">
    <source>
        <dbReference type="ARBA" id="ARBA00023002"/>
    </source>
</evidence>
<dbReference type="RefSeq" id="WP_188585476.1">
    <property type="nucleotide sequence ID" value="NZ_BMGC01000004.1"/>
</dbReference>
<protein>
    <recommendedName>
        <fullName evidence="2">Pyridoxamine 5'-phosphate oxidase N-terminal domain-containing protein</fullName>
    </recommendedName>
</protein>
<organism evidence="3 4">
    <name type="scientific">Gordonia jinhuaensis</name>
    <dbReference type="NCBI Taxonomy" id="1517702"/>
    <lineage>
        <taxon>Bacteria</taxon>
        <taxon>Bacillati</taxon>
        <taxon>Actinomycetota</taxon>
        <taxon>Actinomycetes</taxon>
        <taxon>Mycobacteriales</taxon>
        <taxon>Gordoniaceae</taxon>
        <taxon>Gordonia</taxon>
    </lineage>
</organism>